<evidence type="ECO:0000256" key="3">
    <source>
        <dbReference type="ARBA" id="ARBA00012556"/>
    </source>
</evidence>
<reference evidence="8" key="1">
    <citation type="journal article" date="2010" name="Genome Biol.">
        <title>Genome sequence of the necrotrophic plant pathogen Pythium ultimum reveals original pathogenicity mechanisms and effector repertoire.</title>
        <authorList>
            <person name="Levesque C.A."/>
            <person name="Brouwer H."/>
            <person name="Cano L."/>
            <person name="Hamilton J.P."/>
            <person name="Holt C."/>
            <person name="Huitema E."/>
            <person name="Raffaele S."/>
            <person name="Robideau G.P."/>
            <person name="Thines M."/>
            <person name="Win J."/>
            <person name="Zerillo M.M."/>
            <person name="Beakes G.W."/>
            <person name="Boore J.L."/>
            <person name="Busam D."/>
            <person name="Dumas B."/>
            <person name="Ferriera S."/>
            <person name="Fuerstenberg S.I."/>
            <person name="Gachon C.M."/>
            <person name="Gaulin E."/>
            <person name="Govers F."/>
            <person name="Grenville-Briggs L."/>
            <person name="Horner N."/>
            <person name="Hostetler J."/>
            <person name="Jiang R.H."/>
            <person name="Johnson J."/>
            <person name="Krajaejun T."/>
            <person name="Lin H."/>
            <person name="Meijer H.J."/>
            <person name="Moore B."/>
            <person name="Morris P."/>
            <person name="Phuntmart V."/>
            <person name="Puiu D."/>
            <person name="Shetty J."/>
            <person name="Stajich J.E."/>
            <person name="Tripathy S."/>
            <person name="Wawra S."/>
            <person name="van West P."/>
            <person name="Whitty B.R."/>
            <person name="Coutinho P.M."/>
            <person name="Henrissat B."/>
            <person name="Martin F."/>
            <person name="Thomas P.D."/>
            <person name="Tyler B.M."/>
            <person name="De Vries R.P."/>
            <person name="Kamoun S."/>
            <person name="Yandell M."/>
            <person name="Tisserat N."/>
            <person name="Buell C.R."/>
        </authorList>
    </citation>
    <scope>NUCLEOTIDE SEQUENCE</scope>
    <source>
        <strain evidence="8">DAOM:BR144</strain>
    </source>
</reference>
<protein>
    <recommendedName>
        <fullName evidence="3">arabinogalactan endo-beta-1,4-galactanase</fullName>
        <ecNumber evidence="3">3.2.1.89</ecNumber>
    </recommendedName>
</protein>
<dbReference type="AlphaFoldDB" id="K3WHU0"/>
<dbReference type="GO" id="GO:0031218">
    <property type="term" value="F:arabinogalactan endo-1,4-beta-galactosidase activity"/>
    <property type="evidence" value="ECO:0007669"/>
    <property type="project" value="UniProtKB-EC"/>
</dbReference>
<sequence length="360" mass="39297">MPGYKAFATLFACFALAAHAATAAVIKGHDLSSMTYMETLEGVTWYSAAGKQEKLETILGEGGMQSVRLRIWTLDTYGLDYTLKLAQRLYTAGYSIYLNMHFSDTWADGEHQLIPAAWNSTDLTELAKDLRTYVKETLEAFTNGGVPIEILSLGNEITSGMLYPLGETRNGNYTGLATLWAASRDGVRDAVATGTKCPQIMIHLDNGWKLPTILHFFEGLFGTGIVKTSDVDVLGFSFYPFYGTGATIEALTTSLTTLANIYKKPIHVAETDYPNECPGVELSTNFSVSTAGQIEWTQAIIKVLEDLPHGLGAGIYYWEPAYVKVASLGSACTSALLFSVDWTYWPNTTATALASVDLFK</sequence>
<organism evidence="7 8">
    <name type="scientific">Globisporangium ultimum (strain ATCC 200006 / CBS 805.95 / DAOM BR144)</name>
    <name type="common">Pythium ultimum</name>
    <dbReference type="NCBI Taxonomy" id="431595"/>
    <lineage>
        <taxon>Eukaryota</taxon>
        <taxon>Sar</taxon>
        <taxon>Stramenopiles</taxon>
        <taxon>Oomycota</taxon>
        <taxon>Peronosporomycetes</taxon>
        <taxon>Pythiales</taxon>
        <taxon>Pythiaceae</taxon>
        <taxon>Globisporangium</taxon>
    </lineage>
</organism>
<comment type="catalytic activity">
    <reaction evidence="1">
        <text>The enzyme specifically hydrolyzes (1-&gt;4)-beta-D-galactosidic linkages in type I arabinogalactans.</text>
        <dbReference type="EC" id="3.2.1.89"/>
    </reaction>
</comment>
<dbReference type="STRING" id="431595.K3WHU0"/>
<evidence type="ECO:0000256" key="1">
    <source>
        <dbReference type="ARBA" id="ARBA00001695"/>
    </source>
</evidence>
<dbReference type="Proteomes" id="UP000019132">
    <property type="component" value="Unassembled WGS sequence"/>
</dbReference>
<dbReference type="PANTHER" id="PTHR34983:SF1">
    <property type="entry name" value="ARABINOGALACTAN ENDO-BETA-1,4-GALACTANASE A"/>
    <property type="match status" value="1"/>
</dbReference>
<evidence type="ECO:0000256" key="4">
    <source>
        <dbReference type="ARBA" id="ARBA00022801"/>
    </source>
</evidence>
<dbReference type="Gene3D" id="3.20.20.80">
    <property type="entry name" value="Glycosidases"/>
    <property type="match status" value="1"/>
</dbReference>
<dbReference type="GO" id="GO:0015926">
    <property type="term" value="F:glucosidase activity"/>
    <property type="evidence" value="ECO:0007669"/>
    <property type="project" value="InterPro"/>
</dbReference>
<accession>K3WHU0</accession>
<feature type="signal peptide" evidence="6">
    <location>
        <begin position="1"/>
        <end position="23"/>
    </location>
</feature>
<evidence type="ECO:0000256" key="5">
    <source>
        <dbReference type="ARBA" id="ARBA00023295"/>
    </source>
</evidence>
<dbReference type="OMA" id="GLNYWEP"/>
<dbReference type="HOGENOM" id="CLU_011259_0_0_1"/>
<evidence type="ECO:0000313" key="8">
    <source>
        <dbReference type="Proteomes" id="UP000019132"/>
    </source>
</evidence>
<reference evidence="7" key="3">
    <citation type="submission" date="2015-02" db="UniProtKB">
        <authorList>
            <consortium name="EnsemblProtists"/>
        </authorList>
    </citation>
    <scope>IDENTIFICATION</scope>
    <source>
        <strain evidence="7">DAOM BR144</strain>
    </source>
</reference>
<evidence type="ECO:0000256" key="6">
    <source>
        <dbReference type="SAM" id="SignalP"/>
    </source>
</evidence>
<evidence type="ECO:0000313" key="7">
    <source>
        <dbReference type="EnsemblProtists" id="PYU1_T004532"/>
    </source>
</evidence>
<proteinExistence type="inferred from homology"/>
<dbReference type="EC" id="3.2.1.89" evidence="3"/>
<dbReference type="InterPro" id="IPR017853">
    <property type="entry name" value="GH"/>
</dbReference>
<dbReference type="PANTHER" id="PTHR34983">
    <property type="entry name" value="ARABINOGALACTAN ENDO-BETA-1,4-GALACTANASE A"/>
    <property type="match status" value="1"/>
</dbReference>
<dbReference type="EnsemblProtists" id="PYU1_T004532">
    <property type="protein sequence ID" value="PYU1_T004532"/>
    <property type="gene ID" value="PYU1_G004521"/>
</dbReference>
<feature type="chain" id="PRO_5025608072" description="arabinogalactan endo-beta-1,4-galactanase" evidence="6">
    <location>
        <begin position="24"/>
        <end position="360"/>
    </location>
</feature>
<keyword evidence="4" id="KW-0378">Hydrolase</keyword>
<dbReference type="eggNOG" id="ENOG502RKQD">
    <property type="taxonomic scope" value="Eukaryota"/>
</dbReference>
<dbReference type="EMBL" id="GL376631">
    <property type="status" value="NOT_ANNOTATED_CDS"/>
    <property type="molecule type" value="Genomic_DNA"/>
</dbReference>
<keyword evidence="8" id="KW-1185">Reference proteome</keyword>
<dbReference type="InterPro" id="IPR011683">
    <property type="entry name" value="Glyco_hydro_53"/>
</dbReference>
<keyword evidence="6" id="KW-0732">Signal</keyword>
<keyword evidence="5" id="KW-0326">Glycosidase</keyword>
<name>K3WHU0_GLOUD</name>
<evidence type="ECO:0000256" key="2">
    <source>
        <dbReference type="ARBA" id="ARBA00010687"/>
    </source>
</evidence>
<dbReference type="SUPFAM" id="SSF51445">
    <property type="entry name" value="(Trans)glycosidases"/>
    <property type="match status" value="1"/>
</dbReference>
<dbReference type="Pfam" id="PF07745">
    <property type="entry name" value="Glyco_hydro_53"/>
    <property type="match status" value="1"/>
</dbReference>
<dbReference type="InParanoid" id="K3WHU0"/>
<reference evidence="8" key="2">
    <citation type="submission" date="2010-04" db="EMBL/GenBank/DDBJ databases">
        <authorList>
            <person name="Buell R."/>
            <person name="Hamilton J."/>
            <person name="Hostetler J."/>
        </authorList>
    </citation>
    <scope>NUCLEOTIDE SEQUENCE [LARGE SCALE GENOMIC DNA]</scope>
    <source>
        <strain evidence="8">DAOM:BR144</strain>
    </source>
</reference>
<dbReference type="GO" id="GO:0045490">
    <property type="term" value="P:pectin catabolic process"/>
    <property type="evidence" value="ECO:0007669"/>
    <property type="project" value="TreeGrafter"/>
</dbReference>
<comment type="similarity">
    <text evidence="2">Belongs to the glycosyl hydrolase 53 family.</text>
</comment>
<dbReference type="VEuPathDB" id="FungiDB:PYU1_G004521"/>